<evidence type="ECO:0000256" key="4">
    <source>
        <dbReference type="ARBA" id="ARBA00022737"/>
    </source>
</evidence>
<keyword evidence="6" id="KW-0720">Serine protease</keyword>
<feature type="active site" description="Charge relay system" evidence="7">
    <location>
        <position position="228"/>
    </location>
</feature>
<dbReference type="AlphaFoldDB" id="A5GBG7"/>
<evidence type="ECO:0000256" key="5">
    <source>
        <dbReference type="ARBA" id="ARBA00022801"/>
    </source>
</evidence>
<feature type="binding site" evidence="8">
    <location>
        <position position="153"/>
    </location>
    <ligand>
        <name>substrate</name>
    </ligand>
</feature>
<feature type="active site" description="Charge relay system" evidence="7">
    <location>
        <position position="123"/>
    </location>
</feature>
<evidence type="ECO:0000256" key="1">
    <source>
        <dbReference type="ARBA" id="ARBA00010541"/>
    </source>
</evidence>
<keyword evidence="3 9" id="KW-0732">Signal</keyword>
<dbReference type="KEGG" id="gur:Gura_0879"/>
<dbReference type="NCBIfam" id="TIGR02037">
    <property type="entry name" value="degP_htrA_DO"/>
    <property type="match status" value="1"/>
</dbReference>
<evidence type="ECO:0000256" key="8">
    <source>
        <dbReference type="PIRSR" id="PIRSR611782-2"/>
    </source>
</evidence>
<keyword evidence="12" id="KW-1185">Reference proteome</keyword>
<feature type="binding site" evidence="8">
    <location>
        <begin position="244"/>
        <end position="248"/>
    </location>
    <ligand>
        <name>substrate</name>
    </ligand>
</feature>
<dbReference type="InterPro" id="IPR001940">
    <property type="entry name" value="Peptidase_S1C"/>
</dbReference>
<evidence type="ECO:0000256" key="9">
    <source>
        <dbReference type="SAM" id="SignalP"/>
    </source>
</evidence>
<feature type="active site" description="Charge relay system" evidence="7">
    <location>
        <position position="153"/>
    </location>
</feature>
<dbReference type="Gene3D" id="2.40.10.120">
    <property type="match status" value="1"/>
</dbReference>
<dbReference type="SMART" id="SM00228">
    <property type="entry name" value="PDZ"/>
    <property type="match status" value="2"/>
</dbReference>
<dbReference type="Pfam" id="PF00595">
    <property type="entry name" value="PDZ"/>
    <property type="match status" value="1"/>
</dbReference>
<protein>
    <submittedName>
        <fullName evidence="11">Protease Do</fullName>
        <ecNumber evidence="11">1.3.1.74</ecNumber>
    </submittedName>
</protein>
<dbReference type="Proteomes" id="UP000006695">
    <property type="component" value="Chromosome"/>
</dbReference>
<dbReference type="InterPro" id="IPR001478">
    <property type="entry name" value="PDZ"/>
</dbReference>
<keyword evidence="5" id="KW-0378">Hydrolase</keyword>
<dbReference type="GO" id="GO:0042597">
    <property type="term" value="C:periplasmic space"/>
    <property type="evidence" value="ECO:0007669"/>
    <property type="project" value="TreeGrafter"/>
</dbReference>
<dbReference type="Gene3D" id="2.30.42.10">
    <property type="match status" value="2"/>
</dbReference>
<dbReference type="Pfam" id="PF13180">
    <property type="entry name" value="PDZ_2"/>
    <property type="match status" value="1"/>
</dbReference>
<dbReference type="SUPFAM" id="SSF50156">
    <property type="entry name" value="PDZ domain-like"/>
    <property type="match status" value="2"/>
</dbReference>
<dbReference type="EC" id="1.3.1.74" evidence="11"/>
<dbReference type="InterPro" id="IPR036034">
    <property type="entry name" value="PDZ_sf"/>
</dbReference>
<accession>A5GBG7</accession>
<dbReference type="HOGENOM" id="CLU_020120_1_0_7"/>
<evidence type="ECO:0000259" key="10">
    <source>
        <dbReference type="PROSITE" id="PS50106"/>
    </source>
</evidence>
<dbReference type="PROSITE" id="PS51257">
    <property type="entry name" value="PROKAR_LIPOPROTEIN"/>
    <property type="match status" value="1"/>
</dbReference>
<dbReference type="GO" id="GO:0006515">
    <property type="term" value="P:protein quality control for misfolded or incompletely synthesized proteins"/>
    <property type="evidence" value="ECO:0007669"/>
    <property type="project" value="TreeGrafter"/>
</dbReference>
<dbReference type="GO" id="GO:0032440">
    <property type="term" value="F:2-alkenal reductase [NAD(P)H] activity"/>
    <property type="evidence" value="ECO:0007669"/>
    <property type="project" value="UniProtKB-EC"/>
</dbReference>
<proteinExistence type="inferred from homology"/>
<evidence type="ECO:0000256" key="2">
    <source>
        <dbReference type="ARBA" id="ARBA00022670"/>
    </source>
</evidence>
<dbReference type="GO" id="GO:0004252">
    <property type="term" value="F:serine-type endopeptidase activity"/>
    <property type="evidence" value="ECO:0007669"/>
    <property type="project" value="InterPro"/>
</dbReference>
<feature type="binding site" evidence="8">
    <location>
        <begin position="226"/>
        <end position="228"/>
    </location>
    <ligand>
        <name>substrate</name>
    </ligand>
</feature>
<feature type="chain" id="PRO_5038500224" evidence="9">
    <location>
        <begin position="19"/>
        <end position="476"/>
    </location>
</feature>
<evidence type="ECO:0000256" key="7">
    <source>
        <dbReference type="PIRSR" id="PIRSR611782-1"/>
    </source>
</evidence>
<dbReference type="InterPro" id="IPR009003">
    <property type="entry name" value="Peptidase_S1_PA"/>
</dbReference>
<dbReference type="RefSeq" id="WP_011937809.1">
    <property type="nucleotide sequence ID" value="NC_009483.1"/>
</dbReference>
<keyword evidence="2 11" id="KW-0645">Protease</keyword>
<dbReference type="Pfam" id="PF13365">
    <property type="entry name" value="Trypsin_2"/>
    <property type="match status" value="1"/>
</dbReference>
<feature type="signal peptide" evidence="9">
    <location>
        <begin position="1"/>
        <end position="18"/>
    </location>
</feature>
<evidence type="ECO:0000313" key="12">
    <source>
        <dbReference type="Proteomes" id="UP000006695"/>
    </source>
</evidence>
<feature type="domain" description="PDZ" evidence="10">
    <location>
        <begin position="390"/>
        <end position="466"/>
    </location>
</feature>
<sequence>MKIRIIIFLLMLATLLSACKKKEEAYFFESNRKGTAEAPVKEVPKDILATQQAFANVVKAVNPAVVNISTVSKKKLVQPFFEMSPLFDDFFGGRGGTPQYRRENSLGSGFIINRDGYIITNDHVVRDAESIQVKLSNENVYSGKVVGSDPKTDIAVIKINAKEQLPVAVLGDSDKLQVGQWAIAIGNPFGLDRTVTVGVVSATGRSNMGIETYENFIQTDASINPGNSGGPLLNVYGEVIGINTAIVAAGQGIGFAIPINMAKRAVPQLIKKGNVSRGWLGVSIQPVTEEIAQSFGLKRAQGALVSDIMAGSPAAKAGLRQGDIITGIAGKEIKSVQQLQLLVADMPVGSPVEIEVFREGRAKKLSIIPASADSAAGAKPKSVETETAWVGLSVEELPRDIRLKGLQGVVVTSVEPGSLAADSGIQQGDVVVSVNQRKIAGVNDYAKAMKDAEKKGSVALLVRRGDASIYFAIRIK</sequence>
<evidence type="ECO:0000313" key="11">
    <source>
        <dbReference type="EMBL" id="ABQ25085.1"/>
    </source>
</evidence>
<evidence type="ECO:0000256" key="6">
    <source>
        <dbReference type="ARBA" id="ARBA00022825"/>
    </source>
</evidence>
<dbReference type="PANTHER" id="PTHR22939:SF129">
    <property type="entry name" value="SERINE PROTEASE HTRA2, MITOCHONDRIAL"/>
    <property type="match status" value="1"/>
</dbReference>
<dbReference type="PANTHER" id="PTHR22939">
    <property type="entry name" value="SERINE PROTEASE FAMILY S1C HTRA-RELATED"/>
    <property type="match status" value="1"/>
</dbReference>
<dbReference type="EMBL" id="CP000698">
    <property type="protein sequence ID" value="ABQ25085.1"/>
    <property type="molecule type" value="Genomic_DNA"/>
</dbReference>
<dbReference type="SUPFAM" id="SSF50494">
    <property type="entry name" value="Trypsin-like serine proteases"/>
    <property type="match status" value="1"/>
</dbReference>
<evidence type="ECO:0000256" key="3">
    <source>
        <dbReference type="ARBA" id="ARBA00022729"/>
    </source>
</evidence>
<keyword evidence="11" id="KW-0560">Oxidoreductase</keyword>
<dbReference type="CDD" id="cd10839">
    <property type="entry name" value="cpPDZ1_DegP-like"/>
    <property type="match status" value="1"/>
</dbReference>
<reference evidence="11 12" key="1">
    <citation type="submission" date="2007-05" db="EMBL/GenBank/DDBJ databases">
        <title>Complete sequence of Geobacter uraniireducens Rf4.</title>
        <authorList>
            <consortium name="US DOE Joint Genome Institute"/>
            <person name="Copeland A."/>
            <person name="Lucas S."/>
            <person name="Lapidus A."/>
            <person name="Barry K."/>
            <person name="Detter J.C."/>
            <person name="Glavina del Rio T."/>
            <person name="Hammon N."/>
            <person name="Israni S."/>
            <person name="Dalin E."/>
            <person name="Tice H."/>
            <person name="Pitluck S."/>
            <person name="Chertkov O."/>
            <person name="Brettin T."/>
            <person name="Bruce D."/>
            <person name="Han C."/>
            <person name="Schmutz J."/>
            <person name="Larimer F."/>
            <person name="Land M."/>
            <person name="Hauser L."/>
            <person name="Kyrpides N."/>
            <person name="Mikhailova N."/>
            <person name="Shelobolina E."/>
            <person name="Aklujkar M."/>
            <person name="Lovley D."/>
            <person name="Richardson P."/>
        </authorList>
    </citation>
    <scope>NUCLEOTIDE SEQUENCE [LARGE SCALE GENOMIC DNA]</scope>
    <source>
        <strain evidence="11 12">Rf4</strain>
    </source>
</reference>
<dbReference type="InterPro" id="IPR011782">
    <property type="entry name" value="Pept_S1C_Do"/>
</dbReference>
<dbReference type="OrthoDB" id="9758917at2"/>
<dbReference type="PRINTS" id="PR00834">
    <property type="entry name" value="PROTEASES2C"/>
</dbReference>
<dbReference type="PROSITE" id="PS50106">
    <property type="entry name" value="PDZ"/>
    <property type="match status" value="2"/>
</dbReference>
<organism evidence="11 12">
    <name type="scientific">Geotalea uraniireducens (strain Rf4)</name>
    <name type="common">Geobacter uraniireducens</name>
    <dbReference type="NCBI Taxonomy" id="351605"/>
    <lineage>
        <taxon>Bacteria</taxon>
        <taxon>Pseudomonadati</taxon>
        <taxon>Thermodesulfobacteriota</taxon>
        <taxon>Desulfuromonadia</taxon>
        <taxon>Geobacterales</taxon>
        <taxon>Geobacteraceae</taxon>
        <taxon>Geotalea</taxon>
    </lineage>
</organism>
<keyword evidence="4" id="KW-0677">Repeat</keyword>
<name>A5GBG7_GEOUR</name>
<feature type="binding site" evidence="8">
    <location>
        <position position="123"/>
    </location>
    <ligand>
        <name>substrate</name>
    </ligand>
</feature>
<gene>
    <name evidence="11" type="ordered locus">Gura_0879</name>
</gene>
<dbReference type="STRING" id="351605.Gura_0879"/>
<comment type="similarity">
    <text evidence="1">Belongs to the peptidase S1C family.</text>
</comment>
<feature type="domain" description="PDZ" evidence="10">
    <location>
        <begin position="269"/>
        <end position="360"/>
    </location>
</feature>